<dbReference type="CDD" id="cd00229">
    <property type="entry name" value="SGNH_hydrolase"/>
    <property type="match status" value="1"/>
</dbReference>
<organism evidence="4 5">
    <name type="scientific">Lentilactobacillus senioris DSM 24302 = JCM 17472</name>
    <dbReference type="NCBI Taxonomy" id="1423802"/>
    <lineage>
        <taxon>Bacteria</taxon>
        <taxon>Bacillati</taxon>
        <taxon>Bacillota</taxon>
        <taxon>Bacilli</taxon>
        <taxon>Lactobacillales</taxon>
        <taxon>Lactobacillaceae</taxon>
        <taxon>Lentilactobacillus</taxon>
    </lineage>
</organism>
<dbReference type="SUPFAM" id="SSF52266">
    <property type="entry name" value="SGNH hydrolase"/>
    <property type="match status" value="1"/>
</dbReference>
<evidence type="ECO:0000256" key="1">
    <source>
        <dbReference type="SAM" id="MobiDB-lite"/>
    </source>
</evidence>
<dbReference type="Gene3D" id="3.40.50.1110">
    <property type="entry name" value="SGNH hydrolase"/>
    <property type="match status" value="1"/>
</dbReference>
<name>A0A0R2CRV6_9LACO</name>
<feature type="region of interest" description="Disordered" evidence="1">
    <location>
        <begin position="355"/>
        <end position="404"/>
    </location>
</feature>
<evidence type="ECO:0000313" key="5">
    <source>
        <dbReference type="Proteomes" id="UP000051256"/>
    </source>
</evidence>
<dbReference type="STRING" id="1423802.FC56_GL001484"/>
<dbReference type="PANTHER" id="PTHR30383">
    <property type="entry name" value="THIOESTERASE 1/PROTEASE 1/LYSOPHOSPHOLIPASE L1"/>
    <property type="match status" value="1"/>
</dbReference>
<evidence type="ECO:0000256" key="2">
    <source>
        <dbReference type="SAM" id="SignalP"/>
    </source>
</evidence>
<dbReference type="RefSeq" id="WP_082620550.1">
    <property type="nucleotide sequence ID" value="NZ_AYZR01000004.1"/>
</dbReference>
<feature type="chain" id="PRO_5006415811" evidence="2">
    <location>
        <begin position="27"/>
        <end position="404"/>
    </location>
</feature>
<feature type="domain" description="SGNH hydrolase-type esterase" evidence="3">
    <location>
        <begin position="156"/>
        <end position="337"/>
    </location>
</feature>
<feature type="compositionally biased region" description="Basic residues" evidence="1">
    <location>
        <begin position="376"/>
        <end position="388"/>
    </location>
</feature>
<dbReference type="PATRIC" id="fig|1423802.4.peg.1502"/>
<dbReference type="InterPro" id="IPR013830">
    <property type="entry name" value="SGNH_hydro"/>
</dbReference>
<dbReference type="Pfam" id="PF13472">
    <property type="entry name" value="Lipase_GDSL_2"/>
    <property type="match status" value="1"/>
</dbReference>
<protein>
    <submittedName>
        <fullName evidence="4">GDSL family lipase</fullName>
    </submittedName>
</protein>
<proteinExistence type="predicted"/>
<evidence type="ECO:0000259" key="3">
    <source>
        <dbReference type="Pfam" id="PF13472"/>
    </source>
</evidence>
<dbReference type="InterPro" id="IPR036514">
    <property type="entry name" value="SGNH_hydro_sf"/>
</dbReference>
<sequence length="404" mass="45238">MEKSLKYALALGLSLMTLTGTYSVNAASKKQTTDTTDTTTKTGADKPAATVISSTDIDEQLPYHLSGGQVYSSTDLTDTFGNWKKFANTTWYSVKNVKMDRSSQGSGNSLFTEIQSGNKKYTAWVWHGYLQPITQGKFDIAAKNSELFANKKIVTLGDSITHGYDGSTNLENGTYPQWLQRYLNTSVDNLGYNGAFMASESTEGDFTPVVKKTNFADYDVATIAYGTNDYGHSRYTLDAIKEVMLDNIHEMKRENKKLIIYGILPITRYDNDINSDDITGRGNYTMNELRDMLSEVYQSEDIPVLDWRNDATQLITDNNRKYRLFDERLHPSARTYQMMGKEIANFMIENYPESAKETVPADKSKGKTTTDGKVKANSKKKASSKSKTKTTTTTKAKSKTTNKK</sequence>
<dbReference type="Proteomes" id="UP000051256">
    <property type="component" value="Unassembled WGS sequence"/>
</dbReference>
<evidence type="ECO:0000313" key="4">
    <source>
        <dbReference type="EMBL" id="KRM94526.1"/>
    </source>
</evidence>
<accession>A0A0R2CRV6</accession>
<keyword evidence="5" id="KW-1185">Reference proteome</keyword>
<keyword evidence="2" id="KW-0732">Signal</keyword>
<comment type="caution">
    <text evidence="4">The sequence shown here is derived from an EMBL/GenBank/DDBJ whole genome shotgun (WGS) entry which is preliminary data.</text>
</comment>
<gene>
    <name evidence="4" type="ORF">FC56_GL001484</name>
</gene>
<feature type="signal peptide" evidence="2">
    <location>
        <begin position="1"/>
        <end position="26"/>
    </location>
</feature>
<feature type="compositionally biased region" description="Basic and acidic residues" evidence="1">
    <location>
        <begin position="355"/>
        <end position="374"/>
    </location>
</feature>
<dbReference type="EMBL" id="AYZR01000004">
    <property type="protein sequence ID" value="KRM94526.1"/>
    <property type="molecule type" value="Genomic_DNA"/>
</dbReference>
<reference evidence="4 5" key="1">
    <citation type="journal article" date="2015" name="Genome Announc.">
        <title>Expanding the biotechnology potential of lactobacilli through comparative genomics of 213 strains and associated genera.</title>
        <authorList>
            <person name="Sun Z."/>
            <person name="Harris H.M."/>
            <person name="McCann A."/>
            <person name="Guo C."/>
            <person name="Argimon S."/>
            <person name="Zhang W."/>
            <person name="Yang X."/>
            <person name="Jeffery I.B."/>
            <person name="Cooney J.C."/>
            <person name="Kagawa T.F."/>
            <person name="Liu W."/>
            <person name="Song Y."/>
            <person name="Salvetti E."/>
            <person name="Wrobel A."/>
            <person name="Rasinkangas P."/>
            <person name="Parkhill J."/>
            <person name="Rea M.C."/>
            <person name="O'Sullivan O."/>
            <person name="Ritari J."/>
            <person name="Douillard F.P."/>
            <person name="Paul Ross R."/>
            <person name="Yang R."/>
            <person name="Briner A.E."/>
            <person name="Felis G.E."/>
            <person name="de Vos W.M."/>
            <person name="Barrangou R."/>
            <person name="Klaenhammer T.R."/>
            <person name="Caufield P.W."/>
            <person name="Cui Y."/>
            <person name="Zhang H."/>
            <person name="O'Toole P.W."/>
        </authorList>
    </citation>
    <scope>NUCLEOTIDE SEQUENCE [LARGE SCALE GENOMIC DNA]</scope>
    <source>
        <strain evidence="4 5">DSM 24302</strain>
    </source>
</reference>
<dbReference type="AlphaFoldDB" id="A0A0R2CRV6"/>
<dbReference type="InterPro" id="IPR051532">
    <property type="entry name" value="Ester_Hydrolysis_Enzymes"/>
</dbReference>